<accession>A0A381R7C1</accession>
<dbReference type="PANTHER" id="PTHR42783:SF3">
    <property type="entry name" value="GLUTAMATE SYNTHASE [NADPH] SMALL CHAIN-RELATED"/>
    <property type="match status" value="1"/>
</dbReference>
<dbReference type="Pfam" id="PF12838">
    <property type="entry name" value="Fer4_7"/>
    <property type="match status" value="1"/>
</dbReference>
<dbReference type="Gene3D" id="2.40.40.20">
    <property type="match status" value="1"/>
</dbReference>
<dbReference type="SUPFAM" id="SSF50692">
    <property type="entry name" value="ADC-like"/>
    <property type="match status" value="1"/>
</dbReference>
<dbReference type="Gene3D" id="3.30.200.210">
    <property type="match status" value="1"/>
</dbReference>
<protein>
    <recommendedName>
        <fullName evidence="1">4Fe-4S ferredoxin-type domain-containing protein</fullName>
    </recommendedName>
</protein>
<dbReference type="InterPro" id="IPR009010">
    <property type="entry name" value="Asp_de-COase-like_dom_sf"/>
</dbReference>
<name>A0A381R7C1_9ZZZZ</name>
<dbReference type="PROSITE" id="PS51379">
    <property type="entry name" value="4FE4S_FER_2"/>
    <property type="match status" value="3"/>
</dbReference>
<feature type="domain" description="4Fe-4S ferredoxin-type" evidence="1">
    <location>
        <begin position="831"/>
        <end position="862"/>
    </location>
</feature>
<dbReference type="InterPro" id="IPR017896">
    <property type="entry name" value="4Fe4S_Fe-S-bd"/>
</dbReference>
<feature type="domain" description="4Fe-4S ferredoxin-type" evidence="1">
    <location>
        <begin position="863"/>
        <end position="892"/>
    </location>
</feature>
<dbReference type="NCBIfam" id="TIGR04519">
    <property type="entry name" value="MoCo_extend_TAT"/>
    <property type="match status" value="1"/>
</dbReference>
<sequence>MSLKKKTYWKGIEELKNDTDFIKKSQNEFPEYLPIKGSMENSRRDFLKMMGFGIAAASVAACEAPVRKAIPYVNKPVEIDPSIPNYYASSYSMGSDYCSVVVKTREGRPIKIEGNTLSTVSGGGTTAQVESSILTLYDKERLKGPLLDGKETDWKNIDDYVLGKLEKIKSFGKKVYILSNSISSPSSQNIIDDFIYNYNGTHVEYDQLSYHGMLEANNNSFGIRKLPFYDFSKAKIIVSFGYDFLGSSFNNNLFNKQFAKSRRVNRNQKKMSRLYSFESNLTITGANADHRIPIKSLESPIYITKLYNALADKTGKTKINIDKFSDVVDNDIINNVASDLLKNAGKSIVISGSNDKYVQIVINMINNLLDNFGITIDFNKAYNIRKGNDSKMNSFLSDLSNKNVGSVIFLNCNPLYDNYLAPKIKIGIESVDMKISTSDRLDETSILCDVIIPNSHFLESWNDFEPIENYYSFSQPTIGKLFNTRQYQETLLLWSGSKHTYYDYLQDAWKKVYEKTKTNKSFQSFWDGLLHDGVFELNNESKEIKYKSSTSFSELNRWVNALKNSSKFELSTYQNLSVADGIQSNNPWLQEMPDPISKVCWDNYISVNPKDAEKLNVETGDMTTQVLSFNLNDSNYKLPVVIQPGQAQGTFGVALGYGRKLSGPVGDDVGINAYSMLNSNSKYQNLTVDGIELTNTNESYRIAQTQTHHTIMGRESIIQETSLSEYIKDENSGKYEFKVATSKGLKKPEAITLWKGHEYPNHHWVMSIDLNSCTGCGACTVACQVENNVPVVGKEEVLNRREMAWLRIDRYYSSDVDVHDFKGLENASENPDITFQPMMCQHCNNAPCETVCPVAATTHSTEGLNQMAYNRCIGTRYCANNCPYKVRRFNWFKYHDNKQFDKNSSMNNDLGKMVLNPDVTVRSRGVMEKCTFCVQRIQAGKLQAKKEKRRPIDGEINVACASACPSQALVFGDIKDKESKIYKLLKIEGSDKTTLNVGEERAYNVLQEIRVSPNVWYLRKVRNKKAV</sequence>
<proteinExistence type="predicted"/>
<dbReference type="Gene3D" id="3.30.70.20">
    <property type="match status" value="2"/>
</dbReference>
<dbReference type="InterPro" id="IPR006311">
    <property type="entry name" value="TAT_signal"/>
</dbReference>
<dbReference type="CDD" id="cd10551">
    <property type="entry name" value="PsrB"/>
    <property type="match status" value="1"/>
</dbReference>
<dbReference type="Gene3D" id="3.40.50.740">
    <property type="match status" value="1"/>
</dbReference>
<dbReference type="Gene3D" id="3.30.2070.10">
    <property type="entry name" value="Formate dehydrogenase/DMSO reductase"/>
    <property type="match status" value="1"/>
</dbReference>
<dbReference type="AlphaFoldDB" id="A0A381R7C1"/>
<dbReference type="PANTHER" id="PTHR42783">
    <property type="entry name" value="GLUTAMATE SYNTHASE [NADPH] SMALL CHAIN"/>
    <property type="match status" value="1"/>
</dbReference>
<dbReference type="EMBL" id="UINC01001693">
    <property type="protein sequence ID" value="SUZ86689.1"/>
    <property type="molecule type" value="Genomic_DNA"/>
</dbReference>
<dbReference type="CDD" id="cd02784">
    <property type="entry name" value="MopB_CT_PHLH"/>
    <property type="match status" value="1"/>
</dbReference>
<dbReference type="PROSITE" id="PS51318">
    <property type="entry name" value="TAT"/>
    <property type="match status" value="1"/>
</dbReference>
<dbReference type="SUPFAM" id="SSF53706">
    <property type="entry name" value="Formate dehydrogenase/DMSO reductase, domains 1-3"/>
    <property type="match status" value="1"/>
</dbReference>
<dbReference type="InterPro" id="IPR030948">
    <property type="entry name" value="TAT_var_transloc_signal_dom"/>
</dbReference>
<evidence type="ECO:0000313" key="2">
    <source>
        <dbReference type="EMBL" id="SUZ86689.1"/>
    </source>
</evidence>
<organism evidence="2">
    <name type="scientific">marine metagenome</name>
    <dbReference type="NCBI Taxonomy" id="408172"/>
    <lineage>
        <taxon>unclassified sequences</taxon>
        <taxon>metagenomes</taxon>
        <taxon>ecological metagenomes</taxon>
    </lineage>
</organism>
<gene>
    <name evidence="2" type="ORF">METZ01_LOCUS39543</name>
</gene>
<feature type="domain" description="4Fe-4S ferredoxin-type" evidence="1">
    <location>
        <begin position="764"/>
        <end position="794"/>
    </location>
</feature>
<reference evidence="2" key="1">
    <citation type="submission" date="2018-05" db="EMBL/GenBank/DDBJ databases">
        <authorList>
            <person name="Lanie J.A."/>
            <person name="Ng W.-L."/>
            <person name="Kazmierczak K.M."/>
            <person name="Andrzejewski T.M."/>
            <person name="Davidsen T.M."/>
            <person name="Wayne K.J."/>
            <person name="Tettelin H."/>
            <person name="Glass J.I."/>
            <person name="Rusch D."/>
            <person name="Podicherti R."/>
            <person name="Tsui H.-C.T."/>
            <person name="Winkler M.E."/>
        </authorList>
    </citation>
    <scope>NUCLEOTIDE SEQUENCE</scope>
</reference>
<dbReference type="SUPFAM" id="SSF54862">
    <property type="entry name" value="4Fe-4S ferredoxins"/>
    <property type="match status" value="1"/>
</dbReference>
<evidence type="ECO:0000259" key="1">
    <source>
        <dbReference type="PROSITE" id="PS51379"/>
    </source>
</evidence>